<keyword evidence="4 7" id="KW-0812">Transmembrane</keyword>
<comment type="similarity">
    <text evidence="2">Belongs to the UPF0324 family.</text>
</comment>
<dbReference type="Pfam" id="PF03601">
    <property type="entry name" value="Cons_hypoth698"/>
    <property type="match status" value="1"/>
</dbReference>
<feature type="transmembrane region" description="Helical" evidence="7">
    <location>
        <begin position="75"/>
        <end position="92"/>
    </location>
</feature>
<evidence type="ECO:0000313" key="9">
    <source>
        <dbReference type="Proteomes" id="UP000003529"/>
    </source>
</evidence>
<gene>
    <name evidence="8" type="ORF">VEIDISOL_01785</name>
</gene>
<dbReference type="HOGENOM" id="CLU_033541_2_1_9"/>
<evidence type="ECO:0000256" key="7">
    <source>
        <dbReference type="SAM" id="Phobius"/>
    </source>
</evidence>
<feature type="transmembrane region" description="Helical" evidence="7">
    <location>
        <begin position="271"/>
        <end position="289"/>
    </location>
</feature>
<dbReference type="eggNOG" id="COG2855">
    <property type="taxonomic scope" value="Bacteria"/>
</dbReference>
<feature type="transmembrane region" description="Helical" evidence="7">
    <location>
        <begin position="330"/>
        <end position="351"/>
    </location>
</feature>
<dbReference type="PANTHER" id="PTHR30106">
    <property type="entry name" value="INNER MEMBRANE PROTEIN YEIH-RELATED"/>
    <property type="match status" value="1"/>
</dbReference>
<dbReference type="Proteomes" id="UP000003529">
    <property type="component" value="Unassembled WGS sequence"/>
</dbReference>
<feature type="transmembrane region" description="Helical" evidence="7">
    <location>
        <begin position="16"/>
        <end position="33"/>
    </location>
</feature>
<organism evidence="8 9">
    <name type="scientific">Veillonella dispar ATCC 17748</name>
    <dbReference type="NCBI Taxonomy" id="546273"/>
    <lineage>
        <taxon>Bacteria</taxon>
        <taxon>Bacillati</taxon>
        <taxon>Bacillota</taxon>
        <taxon>Negativicutes</taxon>
        <taxon>Veillonellales</taxon>
        <taxon>Veillonellaceae</taxon>
        <taxon>Veillonella</taxon>
    </lineage>
</organism>
<evidence type="ECO:0000313" key="8">
    <source>
        <dbReference type="EMBL" id="EEP64723.1"/>
    </source>
</evidence>
<feature type="transmembrane region" description="Helical" evidence="7">
    <location>
        <begin position="130"/>
        <end position="151"/>
    </location>
</feature>
<feature type="transmembrane region" description="Helical" evidence="7">
    <location>
        <begin position="157"/>
        <end position="178"/>
    </location>
</feature>
<dbReference type="EMBL" id="ACIK02000019">
    <property type="protein sequence ID" value="EEP64723.1"/>
    <property type="molecule type" value="Genomic_DNA"/>
</dbReference>
<keyword evidence="3" id="KW-1003">Cell membrane</keyword>
<keyword evidence="6 7" id="KW-0472">Membrane</keyword>
<dbReference type="InterPro" id="IPR018383">
    <property type="entry name" value="UPF0324_pro"/>
</dbReference>
<dbReference type="PANTHER" id="PTHR30106:SF1">
    <property type="entry name" value="UPF0324 MEMBRANE PROTEIN FN0533"/>
    <property type="match status" value="1"/>
</dbReference>
<feature type="transmembrane region" description="Helical" evidence="7">
    <location>
        <begin position="39"/>
        <end position="59"/>
    </location>
</feature>
<evidence type="ECO:0000256" key="5">
    <source>
        <dbReference type="ARBA" id="ARBA00022989"/>
    </source>
</evidence>
<reference evidence="8" key="1">
    <citation type="submission" date="2009-04" db="EMBL/GenBank/DDBJ databases">
        <authorList>
            <person name="Weinstock G."/>
            <person name="Sodergren E."/>
            <person name="Clifton S."/>
            <person name="Fulton L."/>
            <person name="Fulton B."/>
            <person name="Courtney L."/>
            <person name="Fronick C."/>
            <person name="Harrison M."/>
            <person name="Strong C."/>
            <person name="Farmer C."/>
            <person name="Delahaunty K."/>
            <person name="Markovic C."/>
            <person name="Hall O."/>
            <person name="Minx P."/>
            <person name="Tomlinson C."/>
            <person name="Mitreva M."/>
            <person name="Nelson J."/>
            <person name="Hou S."/>
            <person name="Wollam A."/>
            <person name="Pepin K.H."/>
            <person name="Johnson M."/>
            <person name="Bhonagiri V."/>
            <person name="Nash W.E."/>
            <person name="Warren W."/>
            <person name="Chinwalla A."/>
            <person name="Mardis E.R."/>
            <person name="Wilson R.K."/>
        </authorList>
    </citation>
    <scope>NUCLEOTIDE SEQUENCE [LARGE SCALE GENOMIC DNA]</scope>
    <source>
        <strain evidence="8">ATCC 17748</strain>
    </source>
</reference>
<feature type="transmembrane region" description="Helical" evidence="7">
    <location>
        <begin position="301"/>
        <end position="323"/>
    </location>
</feature>
<evidence type="ECO:0000256" key="3">
    <source>
        <dbReference type="ARBA" id="ARBA00022475"/>
    </source>
</evidence>
<evidence type="ECO:0000256" key="4">
    <source>
        <dbReference type="ARBA" id="ARBA00022692"/>
    </source>
</evidence>
<name>C4FS95_9FIRM</name>
<keyword evidence="5 7" id="KW-1133">Transmembrane helix</keyword>
<comment type="caution">
    <text evidence="8">The sequence shown here is derived from an EMBL/GenBank/DDBJ whole genome shotgun (WGS) entry which is preliminary data.</text>
</comment>
<keyword evidence="9" id="KW-1185">Reference proteome</keyword>
<accession>C4FS95</accession>
<proteinExistence type="inferred from homology"/>
<dbReference type="GO" id="GO:0005886">
    <property type="term" value="C:plasma membrane"/>
    <property type="evidence" value="ECO:0007669"/>
    <property type="project" value="UniProtKB-SubCell"/>
</dbReference>
<protein>
    <submittedName>
        <fullName evidence="8">Uncharacterized protein</fullName>
    </submittedName>
</protein>
<evidence type="ECO:0000256" key="1">
    <source>
        <dbReference type="ARBA" id="ARBA00004651"/>
    </source>
</evidence>
<sequence length="354" mass="37449">MYSKEVFIMGINQKTLPGILLCAVLAIPCWLLGLEFHLIGSPIFAIILGIIIGSVFTSWKREKTGAGIGFTSKKILQWAVILLGFGLNITQILHVGWISLPVIISTIATSLIVSYVIYRLTHIDSNTAVLIGVGSSICGGSAIAAAAPVIKAEDQDIAQAISVVFFFNVVAAFVFPPFGDAIGLSNMGFGLFAGTAVNDTSSVTATAAVWDSMKGTGTQVLEYATIVKLTRTLAIIPICLGLASYQVYKAKQNAAQTDGGSVSIAKIFPKFVLYFVICSLITTALSYANVDIQFLSVFKTISKYFITMAMVAIGLNTNIVKLIKSGGSALALGACCWVAITAVSLAAQHMIGLW</sequence>
<feature type="transmembrane region" description="Helical" evidence="7">
    <location>
        <begin position="98"/>
        <end position="118"/>
    </location>
</feature>
<comment type="subcellular location">
    <subcellularLocation>
        <location evidence="1">Cell membrane</location>
        <topology evidence="1">Multi-pass membrane protein</topology>
    </subcellularLocation>
</comment>
<evidence type="ECO:0000256" key="2">
    <source>
        <dbReference type="ARBA" id="ARBA00007977"/>
    </source>
</evidence>
<evidence type="ECO:0000256" key="6">
    <source>
        <dbReference type="ARBA" id="ARBA00023136"/>
    </source>
</evidence>
<dbReference type="AlphaFoldDB" id="C4FS95"/>